<organism evidence="1 2">
    <name type="scientific">Daphnia galeata</name>
    <dbReference type="NCBI Taxonomy" id="27404"/>
    <lineage>
        <taxon>Eukaryota</taxon>
        <taxon>Metazoa</taxon>
        <taxon>Ecdysozoa</taxon>
        <taxon>Arthropoda</taxon>
        <taxon>Crustacea</taxon>
        <taxon>Branchiopoda</taxon>
        <taxon>Diplostraca</taxon>
        <taxon>Cladocera</taxon>
        <taxon>Anomopoda</taxon>
        <taxon>Daphniidae</taxon>
        <taxon>Daphnia</taxon>
    </lineage>
</organism>
<dbReference type="AlphaFoldDB" id="A0A8J2WV74"/>
<name>A0A8J2WV74_9CRUS</name>
<keyword evidence="2" id="KW-1185">Reference proteome</keyword>
<dbReference type="OrthoDB" id="10444281at2759"/>
<reference evidence="1" key="1">
    <citation type="submission" date="2021-11" db="EMBL/GenBank/DDBJ databases">
        <authorList>
            <person name="Schell T."/>
        </authorList>
    </citation>
    <scope>NUCLEOTIDE SEQUENCE</scope>
    <source>
        <strain evidence="1">M5</strain>
    </source>
</reference>
<dbReference type="Proteomes" id="UP000789390">
    <property type="component" value="Unassembled WGS sequence"/>
</dbReference>
<accession>A0A8J2WV74</accession>
<evidence type="ECO:0000313" key="1">
    <source>
        <dbReference type="EMBL" id="CAH0112884.1"/>
    </source>
</evidence>
<gene>
    <name evidence="1" type="ORF">DGAL_LOCUS16683</name>
</gene>
<sequence length="219" mass="25055">MAARSIVAYFPIAKDASSTIKKVLFLVRCKFQCGRLLNYVRDRRSDNKNKGAVVRSYTKRNRIEESDKEIDISLMEKERFMRGNQVTVDNKERMVQFHRDTMETRRKWIADKKPTVTDIMKRFPRFTSTKDAIDCDLKSADVWETALFMERCSQRENSLDFSIAPSAFSTAPNGINLAEALQQAESDGMIQPGLIVIGDRRYIKADLIPIKISTSSAAE</sequence>
<protein>
    <submittedName>
        <fullName evidence="1">Uncharacterized protein</fullName>
    </submittedName>
</protein>
<evidence type="ECO:0000313" key="2">
    <source>
        <dbReference type="Proteomes" id="UP000789390"/>
    </source>
</evidence>
<dbReference type="EMBL" id="CAKKLH010000333">
    <property type="protein sequence ID" value="CAH0112884.1"/>
    <property type="molecule type" value="Genomic_DNA"/>
</dbReference>
<proteinExistence type="predicted"/>
<comment type="caution">
    <text evidence="1">The sequence shown here is derived from an EMBL/GenBank/DDBJ whole genome shotgun (WGS) entry which is preliminary data.</text>
</comment>